<dbReference type="Proteomes" id="UP000663860">
    <property type="component" value="Unassembled WGS sequence"/>
</dbReference>
<gene>
    <name evidence="2" type="ORF">IZO911_LOCUS14828</name>
</gene>
<evidence type="ECO:0000313" key="2">
    <source>
        <dbReference type="EMBL" id="CAF0948017.1"/>
    </source>
</evidence>
<feature type="transmembrane region" description="Helical" evidence="1">
    <location>
        <begin position="85"/>
        <end position="114"/>
    </location>
</feature>
<evidence type="ECO:0000313" key="3">
    <source>
        <dbReference type="Proteomes" id="UP000663860"/>
    </source>
</evidence>
<keyword evidence="1" id="KW-0812">Transmembrane</keyword>
<evidence type="ECO:0000256" key="1">
    <source>
        <dbReference type="SAM" id="Phobius"/>
    </source>
</evidence>
<protein>
    <submittedName>
        <fullName evidence="2">Uncharacterized protein</fullName>
    </submittedName>
</protein>
<comment type="caution">
    <text evidence="2">The sequence shown here is derived from an EMBL/GenBank/DDBJ whole genome shotgun (WGS) entry which is preliminary data.</text>
</comment>
<organism evidence="2 3">
    <name type="scientific">Adineta steineri</name>
    <dbReference type="NCBI Taxonomy" id="433720"/>
    <lineage>
        <taxon>Eukaryota</taxon>
        <taxon>Metazoa</taxon>
        <taxon>Spiralia</taxon>
        <taxon>Gnathifera</taxon>
        <taxon>Rotifera</taxon>
        <taxon>Eurotatoria</taxon>
        <taxon>Bdelloidea</taxon>
        <taxon>Adinetida</taxon>
        <taxon>Adinetidae</taxon>
        <taxon>Adineta</taxon>
    </lineage>
</organism>
<keyword evidence="1" id="KW-0472">Membrane</keyword>
<accession>A0A814CZB6</accession>
<keyword evidence="1" id="KW-1133">Transmembrane helix</keyword>
<feature type="transmembrane region" description="Helical" evidence="1">
    <location>
        <begin position="139"/>
        <end position="160"/>
    </location>
</feature>
<reference evidence="2" key="1">
    <citation type="submission" date="2021-02" db="EMBL/GenBank/DDBJ databases">
        <authorList>
            <person name="Nowell W R."/>
        </authorList>
    </citation>
    <scope>NUCLEOTIDE SEQUENCE</scope>
</reference>
<sequence length="176" mass="19220">MESADGRAFNYCNVCQFKYVIETVVNDPKADKQRLLKYYLFVTLDLTLITLLIQMHIIGGTFVLKALDKNSNNIKNLFPHSINEFVIYYLSAFVMLLAILGFLCLIIVCCAGSSNGCSSAGSGLFKNSGNNGNGTSLSIHLPVLLYGSASFIAAMFALMISEILNQSLLQLVADVE</sequence>
<proteinExistence type="predicted"/>
<feature type="transmembrane region" description="Helical" evidence="1">
    <location>
        <begin position="38"/>
        <end position="64"/>
    </location>
</feature>
<name>A0A814CZB6_9BILA</name>
<dbReference type="EMBL" id="CAJNOE010000125">
    <property type="protein sequence ID" value="CAF0948017.1"/>
    <property type="molecule type" value="Genomic_DNA"/>
</dbReference>
<dbReference type="AlphaFoldDB" id="A0A814CZB6"/>